<dbReference type="Proteomes" id="UP001207468">
    <property type="component" value="Unassembled WGS sequence"/>
</dbReference>
<gene>
    <name evidence="1" type="ORF">F5148DRAFT_1377720</name>
</gene>
<organism evidence="1 2">
    <name type="scientific">Russula earlei</name>
    <dbReference type="NCBI Taxonomy" id="71964"/>
    <lineage>
        <taxon>Eukaryota</taxon>
        <taxon>Fungi</taxon>
        <taxon>Dikarya</taxon>
        <taxon>Basidiomycota</taxon>
        <taxon>Agaricomycotina</taxon>
        <taxon>Agaricomycetes</taxon>
        <taxon>Russulales</taxon>
        <taxon>Russulaceae</taxon>
        <taxon>Russula</taxon>
    </lineage>
</organism>
<protein>
    <submittedName>
        <fullName evidence="1">Uncharacterized protein</fullName>
    </submittedName>
</protein>
<keyword evidence="2" id="KW-1185">Reference proteome</keyword>
<comment type="caution">
    <text evidence="1">The sequence shown here is derived from an EMBL/GenBank/DDBJ whole genome shotgun (WGS) entry which is preliminary data.</text>
</comment>
<dbReference type="EMBL" id="JAGFNK010000215">
    <property type="protein sequence ID" value="KAI9458044.1"/>
    <property type="molecule type" value="Genomic_DNA"/>
</dbReference>
<name>A0ACC0U1J0_9AGAM</name>
<proteinExistence type="predicted"/>
<sequence length="363" mass="40965">MGDAKLGDTGVESQTQPRAPLSTVLRRSSDVEGSYRAAVATSSCTCPRDRASGVNNYSYGYGYAVARPIKSPYCFVSLHLLPVLPSFRTDNLQSCVMAPSEAEVMGEPSVQLQHLSGEECQVTIDMLPDEVLLEIFDFCRELSTGDLDGDLEMDGPWRWGTLWWWTFPVHVCRRWRNIIFESSRRLDLRVTCDREPLTLMRETLDIWPPFPITLHHQHGIGIEVSFGNCEEGLLAALEHQDRIAEIDISNLLDSDWEIIIAAMHKPLPALKRLIVHQYRERRTLPETLGVSAPQLRSFSSSGFSFRALPNFVSSASDIVDLQLLRIPHSGYIAPDMVVTWLEALPKLKHFSFGFHSIESRPIQ</sequence>
<reference evidence="1" key="1">
    <citation type="submission" date="2021-03" db="EMBL/GenBank/DDBJ databases">
        <title>Evolutionary priming and transition to the ectomycorrhizal habit in an iconic lineage of mushroom-forming fungi: is preadaptation a requirement?</title>
        <authorList>
            <consortium name="DOE Joint Genome Institute"/>
            <person name="Looney B.P."/>
            <person name="Miyauchi S."/>
            <person name="Morin E."/>
            <person name="Drula E."/>
            <person name="Courty P.E."/>
            <person name="Chicoki N."/>
            <person name="Fauchery L."/>
            <person name="Kohler A."/>
            <person name="Kuo A."/>
            <person name="LaButti K."/>
            <person name="Pangilinan J."/>
            <person name="Lipzen A."/>
            <person name="Riley R."/>
            <person name="Andreopoulos W."/>
            <person name="He G."/>
            <person name="Johnson J."/>
            <person name="Barry K.W."/>
            <person name="Grigoriev I.V."/>
            <person name="Nagy L."/>
            <person name="Hibbett D."/>
            <person name="Henrissat B."/>
            <person name="Matheny P.B."/>
            <person name="Labbe J."/>
            <person name="Martin A.F."/>
        </authorList>
    </citation>
    <scope>NUCLEOTIDE SEQUENCE</scope>
    <source>
        <strain evidence="1">BPL698</strain>
    </source>
</reference>
<accession>A0ACC0U1J0</accession>
<evidence type="ECO:0000313" key="1">
    <source>
        <dbReference type="EMBL" id="KAI9458044.1"/>
    </source>
</evidence>
<evidence type="ECO:0000313" key="2">
    <source>
        <dbReference type="Proteomes" id="UP001207468"/>
    </source>
</evidence>